<evidence type="ECO:0000313" key="6">
    <source>
        <dbReference type="EMBL" id="OYR64432.1"/>
    </source>
</evidence>
<dbReference type="SUPFAM" id="SSF46785">
    <property type="entry name" value="Winged helix' DNA-binding domain"/>
    <property type="match status" value="1"/>
</dbReference>
<evidence type="ECO:0000313" key="7">
    <source>
        <dbReference type="Proteomes" id="UP000215731"/>
    </source>
</evidence>
<comment type="similarity">
    <text evidence="1">Belongs to the CDC6/cdc18 family.</text>
</comment>
<dbReference type="InterPro" id="IPR015163">
    <property type="entry name" value="Cdc6_C"/>
</dbReference>
<dbReference type="Pfam" id="PF09079">
    <property type="entry name" value="WHD_Cdc6"/>
    <property type="match status" value="1"/>
</dbReference>
<evidence type="ECO:0000256" key="1">
    <source>
        <dbReference type="ARBA" id="ARBA00006184"/>
    </source>
</evidence>
<evidence type="ECO:0000256" key="4">
    <source>
        <dbReference type="ARBA" id="ARBA00022840"/>
    </source>
</evidence>
<dbReference type="EMBL" id="NHOZ01000047">
    <property type="protein sequence ID" value="OYR64432.1"/>
    <property type="molecule type" value="Genomic_DNA"/>
</dbReference>
<dbReference type="InterPro" id="IPR055237">
    <property type="entry name" value="Cdc6_lid"/>
</dbReference>
<dbReference type="GO" id="GO:0051301">
    <property type="term" value="P:cell division"/>
    <property type="evidence" value="ECO:0007669"/>
    <property type="project" value="UniProtKB-KW"/>
</dbReference>
<feature type="domain" description="Cdc6 C-terminal" evidence="5">
    <location>
        <begin position="196"/>
        <end position="280"/>
    </location>
</feature>
<dbReference type="GO" id="GO:0006260">
    <property type="term" value="P:DNA replication"/>
    <property type="evidence" value="ECO:0007669"/>
    <property type="project" value="UniProtKB-KW"/>
</dbReference>
<dbReference type="InterPro" id="IPR050311">
    <property type="entry name" value="ORC1/CDC6"/>
</dbReference>
<name>A0A256J7S5_HALEZ</name>
<dbReference type="SMART" id="SM01074">
    <property type="entry name" value="Cdc6_C"/>
    <property type="match status" value="1"/>
</dbReference>
<dbReference type="InterPro" id="IPR036388">
    <property type="entry name" value="WH-like_DNA-bd_sf"/>
</dbReference>
<dbReference type="NCBIfam" id="TIGR02928">
    <property type="entry name" value="orc1/cdc6 family replication initiation protein"/>
    <property type="match status" value="1"/>
</dbReference>
<keyword evidence="6" id="KW-0132">Cell division</keyword>
<proteinExistence type="inferred from homology"/>
<organism evidence="6 7">
    <name type="scientific">Halorubrum ezzemoulense</name>
    <name type="common">Halorubrum chaoviator</name>
    <dbReference type="NCBI Taxonomy" id="337243"/>
    <lineage>
        <taxon>Archaea</taxon>
        <taxon>Methanobacteriati</taxon>
        <taxon>Methanobacteriota</taxon>
        <taxon>Stenosarchaea group</taxon>
        <taxon>Halobacteria</taxon>
        <taxon>Halobacteriales</taxon>
        <taxon>Haloferacaceae</taxon>
        <taxon>Halorubrum</taxon>
    </lineage>
</organism>
<protein>
    <submittedName>
        <fullName evidence="6">Cell division control protein Cdc6</fullName>
    </submittedName>
</protein>
<keyword evidence="2" id="KW-0235">DNA replication</keyword>
<dbReference type="PANTHER" id="PTHR10763:SF22">
    <property type="entry name" value="ORC1-TYPE DNA REPLICATION PROTEIN"/>
    <property type="match status" value="1"/>
</dbReference>
<keyword evidence="4" id="KW-0067">ATP-binding</keyword>
<evidence type="ECO:0000259" key="5">
    <source>
        <dbReference type="SMART" id="SM01074"/>
    </source>
</evidence>
<dbReference type="AlphaFoldDB" id="A0A256J7S5"/>
<dbReference type="InterPro" id="IPR027417">
    <property type="entry name" value="P-loop_NTPase"/>
</dbReference>
<dbReference type="SUPFAM" id="SSF52540">
    <property type="entry name" value="P-loop containing nucleoside triphosphate hydrolases"/>
    <property type="match status" value="1"/>
</dbReference>
<dbReference type="RefSeq" id="WP_094552703.1">
    <property type="nucleotide sequence ID" value="NZ_NHOZ01000047.1"/>
</dbReference>
<dbReference type="InterPro" id="IPR036390">
    <property type="entry name" value="WH_DNA-bd_sf"/>
</dbReference>
<dbReference type="Gene3D" id="1.10.10.10">
    <property type="entry name" value="Winged helix-like DNA-binding domain superfamily/Winged helix DNA-binding domain"/>
    <property type="match status" value="1"/>
</dbReference>
<comment type="caution">
    <text evidence="6">The sequence shown here is derived from an EMBL/GenBank/DDBJ whole genome shotgun (WGS) entry which is preliminary data.</text>
</comment>
<dbReference type="Proteomes" id="UP000215731">
    <property type="component" value="Unassembled WGS sequence"/>
</dbReference>
<accession>A0A256J7S5</accession>
<dbReference type="Gene3D" id="1.10.8.60">
    <property type="match status" value="1"/>
</dbReference>
<dbReference type="Gene3D" id="3.40.50.300">
    <property type="entry name" value="P-loop containing nucleotide triphosphate hydrolases"/>
    <property type="match status" value="1"/>
</dbReference>
<evidence type="ECO:0000256" key="3">
    <source>
        <dbReference type="ARBA" id="ARBA00022741"/>
    </source>
</evidence>
<dbReference type="Pfam" id="PF22703">
    <property type="entry name" value="Cdc6_lid"/>
    <property type="match status" value="1"/>
</dbReference>
<dbReference type="PANTHER" id="PTHR10763">
    <property type="entry name" value="CELL DIVISION CONTROL PROTEIN 6-RELATED"/>
    <property type="match status" value="1"/>
</dbReference>
<dbReference type="CDD" id="cd08768">
    <property type="entry name" value="Cdc6_C"/>
    <property type="match status" value="1"/>
</dbReference>
<reference evidence="6 7" key="1">
    <citation type="journal article" date="2014" name="Front. Microbiol.">
        <title>Population and genomic analysis of the genus Halorubrum.</title>
        <authorList>
            <person name="Fullmer M.S."/>
            <person name="Soucy S.M."/>
            <person name="Swithers K.S."/>
            <person name="Makkay A.M."/>
            <person name="Wheeler R."/>
            <person name="Ventosa A."/>
            <person name="Gogarten J.P."/>
            <person name="Papke R.T."/>
        </authorList>
    </citation>
    <scope>NUCLEOTIDE SEQUENCE [LARGE SCALE GENOMIC DNA]</scope>
    <source>
        <strain evidence="6 7">Ga36</strain>
    </source>
</reference>
<keyword evidence="3" id="KW-0547">Nucleotide-binding</keyword>
<evidence type="ECO:0000256" key="2">
    <source>
        <dbReference type="ARBA" id="ARBA00022705"/>
    </source>
</evidence>
<dbReference type="InterPro" id="IPR014277">
    <property type="entry name" value="Orc1/Cdc6_arc"/>
</dbReference>
<gene>
    <name evidence="6" type="ORF">DJ80_05365</name>
</gene>
<sequence>MLPERASRFPEWGLGTGEAFDELYRQFDRIGGAHRVVCDETDHLEDANTLLYELLRARATGHITGATVGVLGISTDDTVRQTRSPTVTDTPMEIEISFSPSDAAALRTVLEYWADRAVVDEACDTSAIAKAAALAAQDMGNARQALDLRRVGAELAEQHGEAPVTDAHIETARERVQRGRVANTIRYQTEHAQYILEAIADFQTSGEVPARSKEIQRTYERVAESHATSPLSTLKSIQDHLSDLHMLGFLRRHGQNKGLSGGQYDEYELDLDPAIVLETLTEIAEHTQ</sequence>
<dbReference type="GO" id="GO:0005524">
    <property type="term" value="F:ATP binding"/>
    <property type="evidence" value="ECO:0007669"/>
    <property type="project" value="UniProtKB-KW"/>
</dbReference>
<keyword evidence="6" id="KW-0131">Cell cycle</keyword>